<keyword evidence="3" id="KW-1185">Reference proteome</keyword>
<sequence>MVLYLLKSGIPHQTIFHDLYLKKQSGNYSQIDLVVATKVGILVFEVKKYNGWIFGFANQTYWTQVLAYGKHKYRFYNPIFQNKKHIQDLKKQLPQFQNVPFYSIIVFFGNCSFRNLDYVPDSTFLVKSHRAIKVVKEILERNEPATYVNKREIVNLFNSAVLNGESQEIKAKHIQNIKRNFG</sequence>
<evidence type="ECO:0000259" key="1">
    <source>
        <dbReference type="Pfam" id="PF08378"/>
    </source>
</evidence>
<name>A0ABY4KI05_9FLAO</name>
<evidence type="ECO:0000313" key="3">
    <source>
        <dbReference type="Proteomes" id="UP000830583"/>
    </source>
</evidence>
<dbReference type="EMBL" id="CP096205">
    <property type="protein sequence ID" value="UPQ80447.1"/>
    <property type="molecule type" value="Genomic_DNA"/>
</dbReference>
<feature type="domain" description="NERD" evidence="1">
    <location>
        <begin position="4"/>
        <end position="107"/>
    </location>
</feature>
<dbReference type="InterPro" id="IPR011528">
    <property type="entry name" value="NERD"/>
</dbReference>
<protein>
    <submittedName>
        <fullName evidence="2">NERD domain-containing protein</fullName>
    </submittedName>
</protein>
<proteinExistence type="predicted"/>
<dbReference type="Pfam" id="PF08378">
    <property type="entry name" value="NERD"/>
    <property type="match status" value="1"/>
</dbReference>
<gene>
    <name evidence="2" type="ORF">M0M57_06310</name>
</gene>
<reference evidence="2" key="1">
    <citation type="submission" date="2022-04" db="EMBL/GenBank/DDBJ databases">
        <title>Consumption of N2O by Flavobacterium azooxidireducens sp. nov. isolated from Decomposing Leaf Litter of Phragmites australis (Cav.).</title>
        <authorList>
            <person name="Behrendt U."/>
            <person name="Spanner T."/>
            <person name="Augustin J."/>
            <person name="Horn M.A."/>
            <person name="Kolb S."/>
            <person name="Ulrich A."/>
        </authorList>
    </citation>
    <scope>NUCLEOTIDE SEQUENCE</scope>
    <source>
        <strain evidence="2">IGB 4-14</strain>
    </source>
</reference>
<dbReference type="RefSeq" id="WP_248436341.1">
    <property type="nucleotide sequence ID" value="NZ_CP096205.1"/>
</dbReference>
<accession>A0ABY4KI05</accession>
<dbReference type="Proteomes" id="UP000830583">
    <property type="component" value="Chromosome"/>
</dbReference>
<organism evidence="2 3">
    <name type="scientific">Flavobacterium azooxidireducens</name>
    <dbReference type="NCBI Taxonomy" id="1871076"/>
    <lineage>
        <taxon>Bacteria</taxon>
        <taxon>Pseudomonadati</taxon>
        <taxon>Bacteroidota</taxon>
        <taxon>Flavobacteriia</taxon>
        <taxon>Flavobacteriales</taxon>
        <taxon>Flavobacteriaceae</taxon>
        <taxon>Flavobacterium</taxon>
    </lineage>
</organism>
<evidence type="ECO:0000313" key="2">
    <source>
        <dbReference type="EMBL" id="UPQ80447.1"/>
    </source>
</evidence>